<dbReference type="EMBL" id="CM017697">
    <property type="protein sequence ID" value="TYH00279.1"/>
    <property type="molecule type" value="Genomic_DNA"/>
</dbReference>
<keyword evidence="3" id="KW-1185">Reference proteome</keyword>
<evidence type="ECO:0000256" key="1">
    <source>
        <dbReference type="SAM" id="Phobius"/>
    </source>
</evidence>
<organism evidence="2 3">
    <name type="scientific">Gossypium darwinii</name>
    <name type="common">Darwin's cotton</name>
    <name type="synonym">Gossypium barbadense var. darwinii</name>
    <dbReference type="NCBI Taxonomy" id="34276"/>
    <lineage>
        <taxon>Eukaryota</taxon>
        <taxon>Viridiplantae</taxon>
        <taxon>Streptophyta</taxon>
        <taxon>Embryophyta</taxon>
        <taxon>Tracheophyta</taxon>
        <taxon>Spermatophyta</taxon>
        <taxon>Magnoliopsida</taxon>
        <taxon>eudicotyledons</taxon>
        <taxon>Gunneridae</taxon>
        <taxon>Pentapetalae</taxon>
        <taxon>rosids</taxon>
        <taxon>malvids</taxon>
        <taxon>Malvales</taxon>
        <taxon>Malvaceae</taxon>
        <taxon>Malvoideae</taxon>
        <taxon>Gossypium</taxon>
    </lineage>
</organism>
<evidence type="ECO:0000313" key="2">
    <source>
        <dbReference type="EMBL" id="TYH00279.1"/>
    </source>
</evidence>
<protein>
    <submittedName>
        <fullName evidence="2">Uncharacterized protein</fullName>
    </submittedName>
</protein>
<keyword evidence="1" id="KW-0812">Transmembrane</keyword>
<dbReference type="AlphaFoldDB" id="A0A5D2F6P2"/>
<sequence>MARRWGRWFLNGLSVYFLFIFPSSVGGFLRKWWVSFDCLFGFSFVVLVVFCNFHAAAIYKWPSIVSGESKTYHISI</sequence>
<name>A0A5D2F6P2_GOSDA</name>
<feature type="transmembrane region" description="Helical" evidence="1">
    <location>
        <begin position="39"/>
        <end position="59"/>
    </location>
</feature>
<feature type="transmembrane region" description="Helical" evidence="1">
    <location>
        <begin position="12"/>
        <end position="33"/>
    </location>
</feature>
<reference evidence="2 3" key="1">
    <citation type="submission" date="2019-06" db="EMBL/GenBank/DDBJ databases">
        <title>WGS assembly of Gossypium darwinii.</title>
        <authorList>
            <person name="Chen Z.J."/>
            <person name="Sreedasyam A."/>
            <person name="Ando A."/>
            <person name="Song Q."/>
            <person name="De L."/>
            <person name="Hulse-Kemp A."/>
            <person name="Ding M."/>
            <person name="Ye W."/>
            <person name="Kirkbride R."/>
            <person name="Jenkins J."/>
            <person name="Plott C."/>
            <person name="Lovell J."/>
            <person name="Lin Y.-M."/>
            <person name="Vaughn R."/>
            <person name="Liu B."/>
            <person name="Li W."/>
            <person name="Simpson S."/>
            <person name="Scheffler B."/>
            <person name="Saski C."/>
            <person name="Grover C."/>
            <person name="Hu G."/>
            <person name="Conover J."/>
            <person name="Carlson J."/>
            <person name="Shu S."/>
            <person name="Boston L."/>
            <person name="Williams M."/>
            <person name="Peterson D."/>
            <person name="Mcgee K."/>
            <person name="Jones D."/>
            <person name="Wendel J."/>
            <person name="Stelly D."/>
            <person name="Grimwood J."/>
            <person name="Schmutz J."/>
        </authorList>
    </citation>
    <scope>NUCLEOTIDE SEQUENCE [LARGE SCALE GENOMIC DNA]</scope>
    <source>
        <strain evidence="2">1808015.09</strain>
    </source>
</reference>
<accession>A0A5D2F6P2</accession>
<evidence type="ECO:0000313" key="3">
    <source>
        <dbReference type="Proteomes" id="UP000323506"/>
    </source>
</evidence>
<keyword evidence="1" id="KW-1133">Transmembrane helix</keyword>
<proteinExistence type="predicted"/>
<keyword evidence="1" id="KW-0472">Membrane</keyword>
<gene>
    <name evidence="2" type="ORF">ES288_A10G262100v1</name>
</gene>
<dbReference type="Proteomes" id="UP000323506">
    <property type="component" value="Chromosome A10"/>
</dbReference>